<dbReference type="FunFam" id="3.40.630.40:FF:000005">
    <property type="entry name" value="N-acetylmuramoyl-L-alanine amidase (AmiA)"/>
    <property type="match status" value="1"/>
</dbReference>
<comment type="caution">
    <text evidence="3">The sequence shown here is derived from an EMBL/GenBank/DDBJ whole genome shotgun (WGS) entry which is preliminary data.</text>
</comment>
<evidence type="ECO:0000313" key="3">
    <source>
        <dbReference type="EMBL" id="OYD15832.1"/>
    </source>
</evidence>
<dbReference type="EMBL" id="NOZP01000082">
    <property type="protein sequence ID" value="OYD15832.1"/>
    <property type="molecule type" value="Genomic_DNA"/>
</dbReference>
<reference evidence="3 4" key="1">
    <citation type="submission" date="2017-07" db="EMBL/GenBank/DDBJ databases">
        <title>Recovery of genomes from metagenomes via a dereplication, aggregation, and scoring strategy.</title>
        <authorList>
            <person name="Sieber C.M."/>
            <person name="Probst A.J."/>
            <person name="Sharrar A."/>
            <person name="Thomas B.C."/>
            <person name="Hess M."/>
            <person name="Tringe S.G."/>
            <person name="Banfield J.F."/>
        </authorList>
    </citation>
    <scope>NUCLEOTIDE SEQUENCE [LARGE SCALE GENOMIC DNA]</scope>
    <source>
        <strain evidence="3">JGI_Cruoil_03_51_56</strain>
    </source>
</reference>
<dbReference type="Pfam" id="PF01520">
    <property type="entry name" value="Amidase_3"/>
    <property type="match status" value="1"/>
</dbReference>
<proteinExistence type="predicted"/>
<gene>
    <name evidence="3" type="ORF">CH330_04585</name>
</gene>
<dbReference type="SMART" id="SM00646">
    <property type="entry name" value="Ami_3"/>
    <property type="match status" value="1"/>
</dbReference>
<dbReference type="SUPFAM" id="SSF53187">
    <property type="entry name" value="Zn-dependent exopeptidases"/>
    <property type="match status" value="1"/>
</dbReference>
<accession>A0A235BUD9</accession>
<dbReference type="CDD" id="cd02696">
    <property type="entry name" value="MurNAc-LAA"/>
    <property type="match status" value="1"/>
</dbReference>
<keyword evidence="1" id="KW-0378">Hydrolase</keyword>
<feature type="domain" description="MurNAc-LAA" evidence="2">
    <location>
        <begin position="305"/>
        <end position="458"/>
    </location>
</feature>
<dbReference type="Gene3D" id="3.40.630.40">
    <property type="entry name" value="Zn-dependent exopeptidases"/>
    <property type="match status" value="1"/>
</dbReference>
<evidence type="ECO:0000259" key="2">
    <source>
        <dbReference type="SMART" id="SM00646"/>
    </source>
</evidence>
<protein>
    <recommendedName>
        <fullName evidence="2">MurNAc-LAA domain-containing protein</fullName>
    </recommendedName>
</protein>
<name>A0A235BUD9_UNCW3</name>
<dbReference type="PANTHER" id="PTHR30404:SF0">
    <property type="entry name" value="N-ACETYLMURAMOYL-L-ALANINE AMIDASE AMIC"/>
    <property type="match status" value="1"/>
</dbReference>
<dbReference type="InterPro" id="IPR050695">
    <property type="entry name" value="N-acetylmuramoyl_amidase_3"/>
</dbReference>
<dbReference type="GO" id="GO:0008745">
    <property type="term" value="F:N-acetylmuramoyl-L-alanine amidase activity"/>
    <property type="evidence" value="ECO:0007669"/>
    <property type="project" value="InterPro"/>
</dbReference>
<dbReference type="InterPro" id="IPR002508">
    <property type="entry name" value="MurNAc-LAA_cat"/>
</dbReference>
<sequence length="471" mass="52981">MVKSLLRYIPSFRIWPAMLILLGVNAAVGNCLRIASEEITIHREAGIDYVPLSRLAQVLGGKFWRVRDRFVAVLPGDSVKPEQEYVFWVDSALVRCADREMSLPLTPVQDRGQIYIPVLELAGIFPELASTVPVLRLKDVCGNKDTVVVRFEAAGQESISWHGDTRSSLDYRLIVGARCDSIVSEQLALVPILATNGLVQTATLHRNAATVIHFTFRQPSVAEAFTDSAGAAVRIWPRPVRRIRRVVIDPGHGGKDPGAVGRLETQEKKIVLDVARRVKKRLETSGFEVLMTRDRDAYVSLSSRSKFANDKKADLFISIHANAAPNRRACGLETYFLSEAKTDWERAVAARENASLEFEMKDSSRMPDELELILADLAQNEFLDESSKLAACIQKRTVPYARVKDRGVRQANFFVLRNDYMPAVLVECGFLSNRSEEKLLRNSRHRERLAEGICRGIIEFAKDYEQRINRT</sequence>
<dbReference type="PANTHER" id="PTHR30404">
    <property type="entry name" value="N-ACETYLMURAMOYL-L-ALANINE AMIDASE"/>
    <property type="match status" value="1"/>
</dbReference>
<evidence type="ECO:0000256" key="1">
    <source>
        <dbReference type="ARBA" id="ARBA00022801"/>
    </source>
</evidence>
<dbReference type="GO" id="GO:0009253">
    <property type="term" value="P:peptidoglycan catabolic process"/>
    <property type="evidence" value="ECO:0007669"/>
    <property type="project" value="InterPro"/>
</dbReference>
<dbReference type="Proteomes" id="UP000215559">
    <property type="component" value="Unassembled WGS sequence"/>
</dbReference>
<dbReference type="AlphaFoldDB" id="A0A235BUD9"/>
<organism evidence="3 4">
    <name type="scientific">candidate division WOR-3 bacterium JGI_Cruoil_03_51_56</name>
    <dbReference type="NCBI Taxonomy" id="1973747"/>
    <lineage>
        <taxon>Bacteria</taxon>
        <taxon>Bacteria division WOR-3</taxon>
    </lineage>
</organism>
<evidence type="ECO:0000313" key="4">
    <source>
        <dbReference type="Proteomes" id="UP000215559"/>
    </source>
</evidence>
<dbReference type="GO" id="GO:0030288">
    <property type="term" value="C:outer membrane-bounded periplasmic space"/>
    <property type="evidence" value="ECO:0007669"/>
    <property type="project" value="TreeGrafter"/>
</dbReference>